<dbReference type="OrthoDB" id="10469137at2759"/>
<keyword evidence="2" id="KW-1185">Reference proteome</keyword>
<evidence type="ECO:0000313" key="1">
    <source>
        <dbReference type="EMBL" id="KAA3477294.1"/>
    </source>
</evidence>
<dbReference type="Proteomes" id="UP000325315">
    <property type="component" value="Unassembled WGS sequence"/>
</dbReference>
<gene>
    <name evidence="1" type="ORF">EPI10_011192</name>
</gene>
<dbReference type="GO" id="GO:0030246">
    <property type="term" value="F:carbohydrate binding"/>
    <property type="evidence" value="ECO:0007669"/>
    <property type="project" value="UniProtKB-KW"/>
</dbReference>
<name>A0A5B6W7R1_9ROSI</name>
<protein>
    <submittedName>
        <fullName evidence="1">G-type lectin S-receptor-like serine/threonine-protein kinase</fullName>
    </submittedName>
</protein>
<keyword evidence="1" id="KW-0675">Receptor</keyword>
<proteinExistence type="predicted"/>
<keyword evidence="1" id="KW-0430">Lectin</keyword>
<dbReference type="EMBL" id="SMMG02000004">
    <property type="protein sequence ID" value="KAA3477294.1"/>
    <property type="molecule type" value="Genomic_DNA"/>
</dbReference>
<dbReference type="GO" id="GO:0016301">
    <property type="term" value="F:kinase activity"/>
    <property type="evidence" value="ECO:0007669"/>
    <property type="project" value="UniProtKB-KW"/>
</dbReference>
<evidence type="ECO:0000313" key="2">
    <source>
        <dbReference type="Proteomes" id="UP000325315"/>
    </source>
</evidence>
<keyword evidence="1" id="KW-0418">Kinase</keyword>
<comment type="caution">
    <text evidence="1">The sequence shown here is derived from an EMBL/GenBank/DDBJ whole genome shotgun (WGS) entry which is preliminary data.</text>
</comment>
<organism evidence="1 2">
    <name type="scientific">Gossypium australe</name>
    <dbReference type="NCBI Taxonomy" id="47621"/>
    <lineage>
        <taxon>Eukaryota</taxon>
        <taxon>Viridiplantae</taxon>
        <taxon>Streptophyta</taxon>
        <taxon>Embryophyta</taxon>
        <taxon>Tracheophyta</taxon>
        <taxon>Spermatophyta</taxon>
        <taxon>Magnoliopsida</taxon>
        <taxon>eudicotyledons</taxon>
        <taxon>Gunneridae</taxon>
        <taxon>Pentapetalae</taxon>
        <taxon>rosids</taxon>
        <taxon>malvids</taxon>
        <taxon>Malvales</taxon>
        <taxon>Malvaceae</taxon>
        <taxon>Malvoideae</taxon>
        <taxon>Gossypium</taxon>
    </lineage>
</organism>
<accession>A0A5B6W7R1</accession>
<dbReference type="AlphaFoldDB" id="A0A5B6W7R1"/>
<keyword evidence="1" id="KW-0808">Transferase</keyword>
<sequence>MKDQIQESQRSIMSQLTQLLAGGIEKGKNTTYPPGFTLVNVQAQPDTYPRRVPVTIRPQQY</sequence>
<reference evidence="2" key="1">
    <citation type="journal article" date="2019" name="Plant Biotechnol. J.">
        <title>Genome sequencing of the Australian wild diploid species Gossypium australe highlights disease resistance and delayed gland morphogenesis.</title>
        <authorList>
            <person name="Cai Y."/>
            <person name="Cai X."/>
            <person name="Wang Q."/>
            <person name="Wang P."/>
            <person name="Zhang Y."/>
            <person name="Cai C."/>
            <person name="Xu Y."/>
            <person name="Wang K."/>
            <person name="Zhou Z."/>
            <person name="Wang C."/>
            <person name="Geng S."/>
            <person name="Li B."/>
            <person name="Dong Q."/>
            <person name="Hou Y."/>
            <person name="Wang H."/>
            <person name="Ai P."/>
            <person name="Liu Z."/>
            <person name="Yi F."/>
            <person name="Sun M."/>
            <person name="An G."/>
            <person name="Cheng J."/>
            <person name="Zhang Y."/>
            <person name="Shi Q."/>
            <person name="Xie Y."/>
            <person name="Shi X."/>
            <person name="Chang Y."/>
            <person name="Huang F."/>
            <person name="Chen Y."/>
            <person name="Hong S."/>
            <person name="Mi L."/>
            <person name="Sun Q."/>
            <person name="Zhang L."/>
            <person name="Zhou B."/>
            <person name="Peng R."/>
            <person name="Zhang X."/>
            <person name="Liu F."/>
        </authorList>
    </citation>
    <scope>NUCLEOTIDE SEQUENCE [LARGE SCALE GENOMIC DNA]</scope>
    <source>
        <strain evidence="2">cv. PA1801</strain>
    </source>
</reference>